<reference evidence="1 2" key="1">
    <citation type="submission" date="2023-03" db="EMBL/GenBank/DDBJ databases">
        <title>High recombination rates correlate with genetic variation in Cardiocondyla obscurior ants.</title>
        <authorList>
            <person name="Errbii M."/>
        </authorList>
    </citation>
    <scope>NUCLEOTIDE SEQUENCE [LARGE SCALE GENOMIC DNA]</scope>
    <source>
        <strain evidence="1">Alpha-2009</strain>
        <tissue evidence="1">Whole body</tissue>
    </source>
</reference>
<dbReference type="Proteomes" id="UP001430953">
    <property type="component" value="Unassembled WGS sequence"/>
</dbReference>
<accession>A0AAW2GR34</accession>
<dbReference type="AlphaFoldDB" id="A0AAW2GR34"/>
<keyword evidence="2" id="KW-1185">Reference proteome</keyword>
<proteinExistence type="predicted"/>
<evidence type="ECO:0000313" key="2">
    <source>
        <dbReference type="Proteomes" id="UP001430953"/>
    </source>
</evidence>
<protein>
    <submittedName>
        <fullName evidence="1">Uncharacterized protein</fullName>
    </submittedName>
</protein>
<evidence type="ECO:0000313" key="1">
    <source>
        <dbReference type="EMBL" id="KAL0129699.1"/>
    </source>
</evidence>
<organism evidence="1 2">
    <name type="scientific">Cardiocondyla obscurior</name>
    <dbReference type="NCBI Taxonomy" id="286306"/>
    <lineage>
        <taxon>Eukaryota</taxon>
        <taxon>Metazoa</taxon>
        <taxon>Ecdysozoa</taxon>
        <taxon>Arthropoda</taxon>
        <taxon>Hexapoda</taxon>
        <taxon>Insecta</taxon>
        <taxon>Pterygota</taxon>
        <taxon>Neoptera</taxon>
        <taxon>Endopterygota</taxon>
        <taxon>Hymenoptera</taxon>
        <taxon>Apocrita</taxon>
        <taxon>Aculeata</taxon>
        <taxon>Formicoidea</taxon>
        <taxon>Formicidae</taxon>
        <taxon>Myrmicinae</taxon>
        <taxon>Cardiocondyla</taxon>
    </lineage>
</organism>
<dbReference type="EMBL" id="JADYXP020000002">
    <property type="protein sequence ID" value="KAL0129699.1"/>
    <property type="molecule type" value="Genomic_DNA"/>
</dbReference>
<comment type="caution">
    <text evidence="1">The sequence shown here is derived from an EMBL/GenBank/DDBJ whole genome shotgun (WGS) entry which is preliminary data.</text>
</comment>
<sequence>MLHFYFKRKYFYGRLTTQFNAFDKHSRSILKYKQDRIFSFQRFPSFYLARYSLACVVKFTFARQHRHATV</sequence>
<name>A0AAW2GR34_9HYME</name>
<gene>
    <name evidence="1" type="ORF">PUN28_001753</name>
</gene>